<dbReference type="EMBL" id="OB660094">
    <property type="protein sequence ID" value="CAD7222701.1"/>
    <property type="molecule type" value="Genomic_DNA"/>
</dbReference>
<evidence type="ECO:0000313" key="2">
    <source>
        <dbReference type="EMBL" id="CAD7222701.1"/>
    </source>
</evidence>
<proteinExistence type="predicted"/>
<dbReference type="AlphaFoldDB" id="A0A7R8W1T5"/>
<accession>A0A7R8W1T5</accession>
<protein>
    <submittedName>
        <fullName evidence="2">Uncharacterized protein</fullName>
    </submittedName>
</protein>
<feature type="region of interest" description="Disordered" evidence="1">
    <location>
        <begin position="77"/>
        <end position="112"/>
    </location>
</feature>
<feature type="compositionally biased region" description="Low complexity" evidence="1">
    <location>
        <begin position="93"/>
        <end position="107"/>
    </location>
</feature>
<evidence type="ECO:0000256" key="1">
    <source>
        <dbReference type="SAM" id="MobiDB-lite"/>
    </source>
</evidence>
<organism evidence="2">
    <name type="scientific">Cyprideis torosa</name>
    <dbReference type="NCBI Taxonomy" id="163714"/>
    <lineage>
        <taxon>Eukaryota</taxon>
        <taxon>Metazoa</taxon>
        <taxon>Ecdysozoa</taxon>
        <taxon>Arthropoda</taxon>
        <taxon>Crustacea</taxon>
        <taxon>Oligostraca</taxon>
        <taxon>Ostracoda</taxon>
        <taxon>Podocopa</taxon>
        <taxon>Podocopida</taxon>
        <taxon>Cytherocopina</taxon>
        <taxon>Cytheroidea</taxon>
        <taxon>Cytherideidae</taxon>
        <taxon>Cyprideis</taxon>
    </lineage>
</organism>
<reference evidence="2" key="1">
    <citation type="submission" date="2020-11" db="EMBL/GenBank/DDBJ databases">
        <authorList>
            <person name="Tran Van P."/>
        </authorList>
    </citation>
    <scope>NUCLEOTIDE SEQUENCE</scope>
</reference>
<gene>
    <name evidence="2" type="ORF">CTOB1V02_LOCUS702</name>
</gene>
<sequence length="168" mass="18312">MLTDTSSATFVFNQEERISQYYTGSIILVLNISEKDVTAVVVRWADLQHCSTGITADLPSPILRGSELLLSVLNGVSSSTKPASPTPPHSPERPSSSSSCPAGNSLPNGNEDRAKILTTTSIGNLICFFHFSWEPHRPSPAVAEVGGSCRLVRKKTKYGRFWAKEYEL</sequence>
<name>A0A7R8W1T5_9CRUS</name>